<dbReference type="InterPro" id="IPR005133">
    <property type="entry name" value="PhaG_MnhG_YufB"/>
</dbReference>
<name>A0A382PFG4_9ZZZZ</name>
<dbReference type="EMBL" id="UINC01106708">
    <property type="protein sequence ID" value="SVC71550.1"/>
    <property type="molecule type" value="Genomic_DNA"/>
</dbReference>
<evidence type="ECO:0000256" key="1">
    <source>
        <dbReference type="SAM" id="Phobius"/>
    </source>
</evidence>
<keyword evidence="1" id="KW-0812">Transmembrane</keyword>
<dbReference type="Pfam" id="PF03334">
    <property type="entry name" value="PhaG_MnhG_YufB"/>
    <property type="match status" value="1"/>
</dbReference>
<evidence type="ECO:0000313" key="2">
    <source>
        <dbReference type="EMBL" id="SVC71550.1"/>
    </source>
</evidence>
<evidence type="ECO:0008006" key="3">
    <source>
        <dbReference type="Google" id="ProtNLM"/>
    </source>
</evidence>
<keyword evidence="1" id="KW-1133">Transmembrane helix</keyword>
<feature type="transmembrane region" description="Helical" evidence="1">
    <location>
        <begin position="16"/>
        <end position="39"/>
    </location>
</feature>
<dbReference type="AlphaFoldDB" id="A0A382PFG4"/>
<dbReference type="GO" id="GO:0015385">
    <property type="term" value="F:sodium:proton antiporter activity"/>
    <property type="evidence" value="ECO:0007669"/>
    <property type="project" value="TreeGrafter"/>
</dbReference>
<proteinExistence type="predicted"/>
<feature type="non-terminal residue" evidence="2">
    <location>
        <position position="1"/>
    </location>
</feature>
<dbReference type="NCBIfam" id="TIGR01300">
    <property type="entry name" value="CPA3_mnhG_phaG"/>
    <property type="match status" value="1"/>
</dbReference>
<feature type="transmembrane region" description="Helical" evidence="1">
    <location>
        <begin position="51"/>
        <end position="69"/>
    </location>
</feature>
<organism evidence="2">
    <name type="scientific">marine metagenome</name>
    <dbReference type="NCBI Taxonomy" id="408172"/>
    <lineage>
        <taxon>unclassified sequences</taxon>
        <taxon>metagenomes</taxon>
        <taxon>ecological metagenomes</taxon>
    </lineage>
</organism>
<reference evidence="2" key="1">
    <citation type="submission" date="2018-05" db="EMBL/GenBank/DDBJ databases">
        <authorList>
            <person name="Lanie J.A."/>
            <person name="Ng W.-L."/>
            <person name="Kazmierczak K.M."/>
            <person name="Andrzejewski T.M."/>
            <person name="Davidsen T.M."/>
            <person name="Wayne K.J."/>
            <person name="Tettelin H."/>
            <person name="Glass J.I."/>
            <person name="Rusch D."/>
            <person name="Podicherti R."/>
            <person name="Tsui H.-C.T."/>
            <person name="Winkler M.E."/>
        </authorList>
    </citation>
    <scope>NUCLEOTIDE SEQUENCE</scope>
</reference>
<dbReference type="PANTHER" id="PTHR34703:SF1">
    <property type="entry name" value="ANTIPORTER SUBUNIT MNHG2-RELATED"/>
    <property type="match status" value="1"/>
</dbReference>
<accession>A0A382PFG4</accession>
<sequence>SRRCCSLGICWEDVPLIELVAVAAMGSGAGLVAIAGLGLLRLPDLYTRMHAVTKATTLGLALLLLASALEAWRGGVFPMAELLVVVFVFLTNPVGVHLLARAAYLSGLPMSAGSFDEMGLAGRAVSATHDRD</sequence>
<gene>
    <name evidence="2" type="ORF">METZ01_LOCUS324404</name>
</gene>
<keyword evidence="1" id="KW-0472">Membrane</keyword>
<dbReference type="PANTHER" id="PTHR34703">
    <property type="entry name" value="ANTIPORTER SUBUNIT MNHG2-RELATED"/>
    <property type="match status" value="1"/>
</dbReference>
<feature type="transmembrane region" description="Helical" evidence="1">
    <location>
        <begin position="75"/>
        <end position="100"/>
    </location>
</feature>
<protein>
    <recommendedName>
        <fullName evidence="3">Na+/H+ antiporter subunit G</fullName>
    </recommendedName>
</protein>